<reference evidence="2 3" key="1">
    <citation type="submission" date="2019-02" db="EMBL/GenBank/DDBJ databases">
        <title>Genomic Encyclopedia of Type Strains, Phase IV (KMG-IV): sequencing the most valuable type-strain genomes for metagenomic binning, comparative biology and taxonomic classification.</title>
        <authorList>
            <person name="Goeker M."/>
        </authorList>
    </citation>
    <scope>NUCLEOTIDE SEQUENCE [LARGE SCALE GENOMIC DNA]</scope>
    <source>
        <strain evidence="2 3">DSM 10617</strain>
    </source>
</reference>
<keyword evidence="3" id="KW-1185">Reference proteome</keyword>
<dbReference type="FunFam" id="3.40.50.720:FF:000084">
    <property type="entry name" value="Short-chain dehydrogenase reductase"/>
    <property type="match status" value="1"/>
</dbReference>
<dbReference type="GO" id="GO:0016616">
    <property type="term" value="F:oxidoreductase activity, acting on the CH-OH group of donors, NAD or NADP as acceptor"/>
    <property type="evidence" value="ECO:0007669"/>
    <property type="project" value="TreeGrafter"/>
</dbReference>
<dbReference type="Gene3D" id="3.40.50.720">
    <property type="entry name" value="NAD(P)-binding Rossmann-like Domain"/>
    <property type="match status" value="1"/>
</dbReference>
<dbReference type="InterPro" id="IPR002347">
    <property type="entry name" value="SDR_fam"/>
</dbReference>
<accession>A0A4Q7L9I7</accession>
<dbReference type="InterPro" id="IPR020904">
    <property type="entry name" value="Sc_DH/Rdtase_CS"/>
</dbReference>
<dbReference type="SUPFAM" id="SSF51735">
    <property type="entry name" value="NAD(P)-binding Rossmann-fold domains"/>
    <property type="match status" value="1"/>
</dbReference>
<name>A0A4Q7L9I7_9BURK</name>
<evidence type="ECO:0000313" key="3">
    <source>
        <dbReference type="Proteomes" id="UP000293433"/>
    </source>
</evidence>
<evidence type="ECO:0000313" key="2">
    <source>
        <dbReference type="EMBL" id="RZS46676.1"/>
    </source>
</evidence>
<evidence type="ECO:0000256" key="1">
    <source>
        <dbReference type="ARBA" id="ARBA00006484"/>
    </source>
</evidence>
<organism evidence="2 3">
    <name type="scientific">Sphaerotilus mobilis</name>
    <dbReference type="NCBI Taxonomy" id="47994"/>
    <lineage>
        <taxon>Bacteria</taxon>
        <taxon>Pseudomonadati</taxon>
        <taxon>Pseudomonadota</taxon>
        <taxon>Betaproteobacteria</taxon>
        <taxon>Burkholderiales</taxon>
        <taxon>Sphaerotilaceae</taxon>
        <taxon>Sphaerotilus</taxon>
    </lineage>
</organism>
<dbReference type="Pfam" id="PF13561">
    <property type="entry name" value="adh_short_C2"/>
    <property type="match status" value="1"/>
</dbReference>
<dbReference type="Proteomes" id="UP000293433">
    <property type="component" value="Unassembled WGS sequence"/>
</dbReference>
<dbReference type="PRINTS" id="PR00080">
    <property type="entry name" value="SDRFAMILY"/>
</dbReference>
<dbReference type="EMBL" id="SGWV01000015">
    <property type="protein sequence ID" value="RZS46676.1"/>
    <property type="molecule type" value="Genomic_DNA"/>
</dbReference>
<gene>
    <name evidence="2" type="ORF">EV685_4095</name>
</gene>
<dbReference type="PRINTS" id="PR00081">
    <property type="entry name" value="GDHRDH"/>
</dbReference>
<dbReference type="InterPro" id="IPR036291">
    <property type="entry name" value="NAD(P)-bd_dom_sf"/>
</dbReference>
<comment type="similarity">
    <text evidence="1">Belongs to the short-chain dehydrogenases/reductases (SDR) family.</text>
</comment>
<sequence length="256" mass="26727">MLLKDKVCVIAGAGSLRSIGYATAELFAEHGAKVVLADVMLDDALVASLRASIERHLGRPAEVQGWRCDVTQAEDCDILVARTLDLHGTIDCLVNAAGIVKSTPLLEIGADELDRMLDVNLKGAFHLCQSVLRVFVERRGGTIVNVASLAAQRGGGLVGGPHYAASKGGMLSLTRSIAREFGALGIRANAICPAMIDSPMLDGLPADRLQGIVDAIPLKRIGARREAAGACLFLASDLSGFVTGATLDVNGGAHIH</sequence>
<dbReference type="GO" id="GO:0030497">
    <property type="term" value="P:fatty acid elongation"/>
    <property type="evidence" value="ECO:0007669"/>
    <property type="project" value="TreeGrafter"/>
</dbReference>
<dbReference type="OrthoDB" id="9806974at2"/>
<dbReference type="RefSeq" id="WP_130483906.1">
    <property type="nucleotide sequence ID" value="NZ_SGWV01000015.1"/>
</dbReference>
<dbReference type="AlphaFoldDB" id="A0A4Q7L9I7"/>
<dbReference type="PANTHER" id="PTHR42760">
    <property type="entry name" value="SHORT-CHAIN DEHYDROGENASES/REDUCTASES FAMILY MEMBER"/>
    <property type="match status" value="1"/>
</dbReference>
<dbReference type="PANTHER" id="PTHR42760:SF135">
    <property type="entry name" value="BLL7886 PROTEIN"/>
    <property type="match status" value="1"/>
</dbReference>
<dbReference type="PROSITE" id="PS00061">
    <property type="entry name" value="ADH_SHORT"/>
    <property type="match status" value="1"/>
</dbReference>
<proteinExistence type="inferred from homology"/>
<comment type="caution">
    <text evidence="2">The sequence shown here is derived from an EMBL/GenBank/DDBJ whole genome shotgun (WGS) entry which is preliminary data.</text>
</comment>
<protein>
    <submittedName>
        <fullName evidence="2">NAD(P)-dependent dehydrogenase (Short-subunit alcohol dehydrogenase family)</fullName>
    </submittedName>
</protein>